<keyword evidence="3" id="KW-1185">Reference proteome</keyword>
<feature type="region of interest" description="Disordered" evidence="1">
    <location>
        <begin position="1"/>
        <end position="23"/>
    </location>
</feature>
<dbReference type="OrthoDB" id="736963at2759"/>
<evidence type="ECO:0000313" key="3">
    <source>
        <dbReference type="Proteomes" id="UP001085076"/>
    </source>
</evidence>
<dbReference type="AlphaFoldDB" id="A0A9D5HAU7"/>
<evidence type="ECO:0000256" key="1">
    <source>
        <dbReference type="SAM" id="MobiDB-lite"/>
    </source>
</evidence>
<dbReference type="Proteomes" id="UP001085076">
    <property type="component" value="Miscellaneous, Linkage group lg06"/>
</dbReference>
<organism evidence="2 3">
    <name type="scientific">Dioscorea zingiberensis</name>
    <dbReference type="NCBI Taxonomy" id="325984"/>
    <lineage>
        <taxon>Eukaryota</taxon>
        <taxon>Viridiplantae</taxon>
        <taxon>Streptophyta</taxon>
        <taxon>Embryophyta</taxon>
        <taxon>Tracheophyta</taxon>
        <taxon>Spermatophyta</taxon>
        <taxon>Magnoliopsida</taxon>
        <taxon>Liliopsida</taxon>
        <taxon>Dioscoreales</taxon>
        <taxon>Dioscoreaceae</taxon>
        <taxon>Dioscorea</taxon>
    </lineage>
</organism>
<evidence type="ECO:0000313" key="2">
    <source>
        <dbReference type="EMBL" id="KAJ0969769.1"/>
    </source>
</evidence>
<reference evidence="2" key="2">
    <citation type="journal article" date="2022" name="Hortic Res">
        <title>The genome of Dioscorea zingiberensis sheds light on the biosynthesis, origin and evolution of the medicinally important diosgenin saponins.</title>
        <authorList>
            <person name="Li Y."/>
            <person name="Tan C."/>
            <person name="Li Z."/>
            <person name="Guo J."/>
            <person name="Li S."/>
            <person name="Chen X."/>
            <person name="Wang C."/>
            <person name="Dai X."/>
            <person name="Yang H."/>
            <person name="Song W."/>
            <person name="Hou L."/>
            <person name="Xu J."/>
            <person name="Tong Z."/>
            <person name="Xu A."/>
            <person name="Yuan X."/>
            <person name="Wang W."/>
            <person name="Yang Q."/>
            <person name="Chen L."/>
            <person name="Sun Z."/>
            <person name="Wang K."/>
            <person name="Pan B."/>
            <person name="Chen J."/>
            <person name="Bao Y."/>
            <person name="Liu F."/>
            <person name="Qi X."/>
            <person name="Gang D.R."/>
            <person name="Wen J."/>
            <person name="Li J."/>
        </authorList>
    </citation>
    <scope>NUCLEOTIDE SEQUENCE</scope>
    <source>
        <strain evidence="2">Dzin_1.0</strain>
    </source>
</reference>
<proteinExistence type="predicted"/>
<name>A0A9D5HAU7_9LILI</name>
<accession>A0A9D5HAU7</accession>
<sequence length="78" mass="8436">MLRNDKGVVNNEEPGSRANSDRELSSIRCPARTSICSGFWSLAFVEASFCVESLLPMHSVTALALMNSMLCVLGHGYG</sequence>
<reference evidence="2" key="1">
    <citation type="submission" date="2021-03" db="EMBL/GenBank/DDBJ databases">
        <authorList>
            <person name="Li Z."/>
            <person name="Yang C."/>
        </authorList>
    </citation>
    <scope>NUCLEOTIDE SEQUENCE</scope>
    <source>
        <strain evidence="2">Dzin_1.0</strain>
        <tissue evidence="2">Leaf</tissue>
    </source>
</reference>
<comment type="caution">
    <text evidence="2">The sequence shown here is derived from an EMBL/GenBank/DDBJ whole genome shotgun (WGS) entry which is preliminary data.</text>
</comment>
<gene>
    <name evidence="2" type="ORF">J5N97_022646</name>
</gene>
<protein>
    <submittedName>
        <fullName evidence="2">Uncharacterized protein</fullName>
    </submittedName>
</protein>
<dbReference type="EMBL" id="JAGGNH010000006">
    <property type="protein sequence ID" value="KAJ0969769.1"/>
    <property type="molecule type" value="Genomic_DNA"/>
</dbReference>